<dbReference type="Gene3D" id="1.25.40.880">
    <property type="entry name" value="Alkyl sulfatase, dimerisation domain"/>
    <property type="match status" value="1"/>
</dbReference>
<dbReference type="GO" id="GO:0018909">
    <property type="term" value="P:dodecyl sulfate metabolic process"/>
    <property type="evidence" value="ECO:0007669"/>
    <property type="project" value="InterPro"/>
</dbReference>
<dbReference type="Gene3D" id="3.30.1050.10">
    <property type="entry name" value="SCP2 sterol-binding domain"/>
    <property type="match status" value="1"/>
</dbReference>
<evidence type="ECO:0000256" key="2">
    <source>
        <dbReference type="ARBA" id="ARBA00022801"/>
    </source>
</evidence>
<dbReference type="FunFam" id="3.60.15.30:FF:000001">
    <property type="entry name" value="Alkyl/aryl-sulfatase BDS1"/>
    <property type="match status" value="1"/>
</dbReference>
<reference evidence="6" key="2">
    <citation type="journal article" date="2023" name="IMA Fungus">
        <title>Comparative genomic study of the Penicillium genus elucidates a diverse pangenome and 15 lateral gene transfer events.</title>
        <authorList>
            <person name="Petersen C."/>
            <person name="Sorensen T."/>
            <person name="Nielsen M.R."/>
            <person name="Sondergaard T.E."/>
            <person name="Sorensen J.L."/>
            <person name="Fitzpatrick D.A."/>
            <person name="Frisvad J.C."/>
            <person name="Nielsen K.L."/>
        </authorList>
    </citation>
    <scope>NUCLEOTIDE SEQUENCE</scope>
    <source>
        <strain evidence="6">IBT 30069</strain>
    </source>
</reference>
<dbReference type="OrthoDB" id="449487at2759"/>
<dbReference type="SUPFAM" id="SSF55718">
    <property type="entry name" value="SCP-like"/>
    <property type="match status" value="1"/>
</dbReference>
<dbReference type="SMART" id="SM00849">
    <property type="entry name" value="Lactamase_B"/>
    <property type="match status" value="1"/>
</dbReference>
<dbReference type="Pfam" id="PF14863">
    <property type="entry name" value="Alkyl_sulf_dimr"/>
    <property type="match status" value="1"/>
</dbReference>
<evidence type="ECO:0000256" key="3">
    <source>
        <dbReference type="ARBA" id="ARBA00022833"/>
    </source>
</evidence>
<dbReference type="PANTHER" id="PTHR43223:SF1">
    <property type="entry name" value="ALKYL_ARYL-SULFATASE BDS1"/>
    <property type="match status" value="1"/>
</dbReference>
<keyword evidence="7" id="KW-1185">Reference proteome</keyword>
<dbReference type="AlphaFoldDB" id="A0A9W9KCP1"/>
<dbReference type="GO" id="GO:0046872">
    <property type="term" value="F:metal ion binding"/>
    <property type="evidence" value="ECO:0007669"/>
    <property type="project" value="UniProtKB-KW"/>
</dbReference>
<dbReference type="Pfam" id="PF00753">
    <property type="entry name" value="Lactamase_B"/>
    <property type="match status" value="1"/>
</dbReference>
<evidence type="ECO:0000313" key="7">
    <source>
        <dbReference type="Proteomes" id="UP001149165"/>
    </source>
</evidence>
<gene>
    <name evidence="6" type="ORF">N7456_006239</name>
</gene>
<comment type="similarity">
    <text evidence="4">Belongs to the metallo-beta-lactamase superfamily. Type III sulfatase family.</text>
</comment>
<evidence type="ECO:0000256" key="1">
    <source>
        <dbReference type="ARBA" id="ARBA00022723"/>
    </source>
</evidence>
<proteinExistence type="inferred from homology"/>
<sequence>MVVNPSFEDVADFEATDRGFIAALEPGVIKDNNGKVVWNIDAYDFMKGECPSTAHPNLWRQGQLNSKHGLYEICPGIYHVRAYDLSNMTIVEGKEGIIIIDPLVSCECAAAGLALYQEHRGKGKKVTGMIYSHSHGDHYMGAGGVISHDADIPIIAPEGFLEAIMSESILAGPAMRKRGALMYGNALPRCATGQIGTGLGMGSSVGTTSLIPPNLLIQETGEMHEIDGVRIVFQMVPGTEAPAEINFHFPDFKALCIPETATNCMHNIVTLRGAQVRDAKAWSGYLDEAIVMFGRESDVLFGSHNWPTWGRKELTTRLAEQRDMYGYLHDQTVRMMNLGMTGIEIAEKLQLPPAISRAWHCRGFYGSLSHNVKGIYQKYMTWFDGRPENLWKYPPTEEGQRYVECFGGIDGLCDKAETFIAKGDDRFAATLIAHAVASNLNSSETRAKLLLASVYESLGFGAENATWRNFYLTSAQQLRTGTKAGMVAGGRTALGEQLSIDQWFEVISVQVDGEKAAEQSFVIDFDVTDMKEKWRIILSNGVLNRRKLEDENQLEDARENEADFAMVLTRMELLDVIRGNKVDVETKGRSEVLEHLLDLILVQQGSARGPSQL</sequence>
<dbReference type="SUPFAM" id="SSF56281">
    <property type="entry name" value="Metallo-hydrolase/oxidoreductase"/>
    <property type="match status" value="1"/>
</dbReference>
<dbReference type="InterPro" id="IPR001279">
    <property type="entry name" value="Metallo-B-lactamas"/>
</dbReference>
<dbReference type="CDD" id="cd07710">
    <property type="entry name" value="arylsulfatase_Sdsa1-like_MBL-fold"/>
    <property type="match status" value="1"/>
</dbReference>
<dbReference type="Proteomes" id="UP001149165">
    <property type="component" value="Unassembled WGS sequence"/>
</dbReference>
<evidence type="ECO:0000313" key="6">
    <source>
        <dbReference type="EMBL" id="KAJ5100187.1"/>
    </source>
</evidence>
<evidence type="ECO:0000259" key="5">
    <source>
        <dbReference type="SMART" id="SM00849"/>
    </source>
</evidence>
<keyword evidence="3" id="KW-0862">Zinc</keyword>
<dbReference type="InterPro" id="IPR044097">
    <property type="entry name" value="Bds1/SdsA1_MBL-fold"/>
</dbReference>
<comment type="caution">
    <text evidence="6">The sequence shown here is derived from an EMBL/GenBank/DDBJ whole genome shotgun (WGS) entry which is preliminary data.</text>
</comment>
<dbReference type="InterPro" id="IPR036527">
    <property type="entry name" value="SCP2_sterol-bd_dom_sf"/>
</dbReference>
<keyword evidence="1" id="KW-0479">Metal-binding</keyword>
<protein>
    <recommendedName>
        <fullName evidence="5">Metallo-beta-lactamase domain-containing protein</fullName>
    </recommendedName>
</protein>
<dbReference type="Pfam" id="PF14864">
    <property type="entry name" value="Alkyl_sulf_C"/>
    <property type="match status" value="1"/>
</dbReference>
<dbReference type="GO" id="GO:0046983">
    <property type="term" value="F:protein dimerization activity"/>
    <property type="evidence" value="ECO:0007669"/>
    <property type="project" value="InterPro"/>
</dbReference>
<dbReference type="GO" id="GO:0018741">
    <property type="term" value="F:linear primary-alkylsulfatase activity"/>
    <property type="evidence" value="ECO:0007669"/>
    <property type="project" value="InterPro"/>
</dbReference>
<dbReference type="EMBL" id="JAPQKH010000004">
    <property type="protein sequence ID" value="KAJ5100187.1"/>
    <property type="molecule type" value="Genomic_DNA"/>
</dbReference>
<reference evidence="6" key="1">
    <citation type="submission" date="2022-11" db="EMBL/GenBank/DDBJ databases">
        <authorList>
            <person name="Petersen C."/>
        </authorList>
    </citation>
    <scope>NUCLEOTIDE SEQUENCE</scope>
    <source>
        <strain evidence="6">IBT 30069</strain>
    </source>
</reference>
<dbReference type="InterPro" id="IPR052195">
    <property type="entry name" value="Bact_Alkyl/Aryl-Sulfatase"/>
</dbReference>
<evidence type="ECO:0000256" key="4">
    <source>
        <dbReference type="ARBA" id="ARBA00033751"/>
    </source>
</evidence>
<dbReference type="InterPro" id="IPR036866">
    <property type="entry name" value="RibonucZ/Hydroxyglut_hydro"/>
</dbReference>
<dbReference type="Gene3D" id="3.60.15.30">
    <property type="entry name" value="Metallo-beta-lactamase domain"/>
    <property type="match status" value="1"/>
</dbReference>
<dbReference type="PANTHER" id="PTHR43223">
    <property type="entry name" value="ALKYL/ARYL-SULFATASE"/>
    <property type="match status" value="1"/>
</dbReference>
<organism evidence="6 7">
    <name type="scientific">Penicillium angulare</name>
    <dbReference type="NCBI Taxonomy" id="116970"/>
    <lineage>
        <taxon>Eukaryota</taxon>
        <taxon>Fungi</taxon>
        <taxon>Dikarya</taxon>
        <taxon>Ascomycota</taxon>
        <taxon>Pezizomycotina</taxon>
        <taxon>Eurotiomycetes</taxon>
        <taxon>Eurotiomycetidae</taxon>
        <taxon>Eurotiales</taxon>
        <taxon>Aspergillaceae</taxon>
        <taxon>Penicillium</taxon>
    </lineage>
</organism>
<accession>A0A9W9KCP1</accession>
<feature type="domain" description="Metallo-beta-lactamase" evidence="5">
    <location>
        <begin position="85"/>
        <end position="304"/>
    </location>
</feature>
<keyword evidence="2" id="KW-0378">Hydrolase</keyword>
<name>A0A9W9KCP1_9EURO</name>
<dbReference type="InterPro" id="IPR029228">
    <property type="entry name" value="Alkyl_sulf_dimr"/>
</dbReference>
<dbReference type="InterPro" id="IPR038536">
    <property type="entry name" value="Alkyl/aryl-sulf_dimr_sf"/>
</dbReference>
<dbReference type="InterPro" id="IPR029229">
    <property type="entry name" value="Alkyl_sulf_C"/>
</dbReference>